<reference evidence="1 2" key="1">
    <citation type="submission" date="2016-10" db="EMBL/GenBank/DDBJ databases">
        <authorList>
            <person name="de Groot N.N."/>
        </authorList>
    </citation>
    <scope>NUCLEOTIDE SEQUENCE [LARGE SCALE GENOMIC DNA]</scope>
    <source>
        <strain evidence="1 2">DSM 8512</strain>
    </source>
</reference>
<accession>A0A1H8H426</accession>
<organism evidence="1 2">
    <name type="scientific">Paracoccus alcaliphilus</name>
    <dbReference type="NCBI Taxonomy" id="34002"/>
    <lineage>
        <taxon>Bacteria</taxon>
        <taxon>Pseudomonadati</taxon>
        <taxon>Pseudomonadota</taxon>
        <taxon>Alphaproteobacteria</taxon>
        <taxon>Rhodobacterales</taxon>
        <taxon>Paracoccaceae</taxon>
        <taxon>Paracoccus</taxon>
    </lineage>
</organism>
<name>A0A1H8H426_9RHOB</name>
<sequence length="66" mass="7160">MISKGQPSGPAPRMSMPHQIGIASITEARERACRLAKTGPNRRYHQGQAQALTMLLLNLTCSEGRA</sequence>
<dbReference type="AlphaFoldDB" id="A0A1H8H426"/>
<evidence type="ECO:0000313" key="2">
    <source>
        <dbReference type="Proteomes" id="UP000199054"/>
    </source>
</evidence>
<evidence type="ECO:0000313" key="1">
    <source>
        <dbReference type="EMBL" id="SEN50714.1"/>
    </source>
</evidence>
<dbReference type="STRING" id="34002.SAMN04489859_100899"/>
<protein>
    <submittedName>
        <fullName evidence="1">Uncharacterized protein</fullName>
    </submittedName>
</protein>
<dbReference type="EMBL" id="FODE01000008">
    <property type="protein sequence ID" value="SEN50714.1"/>
    <property type="molecule type" value="Genomic_DNA"/>
</dbReference>
<proteinExistence type="predicted"/>
<dbReference type="RefSeq" id="WP_139208131.1">
    <property type="nucleotide sequence ID" value="NZ_CP067124.1"/>
</dbReference>
<keyword evidence="2" id="KW-1185">Reference proteome</keyword>
<dbReference type="Proteomes" id="UP000199054">
    <property type="component" value="Unassembled WGS sequence"/>
</dbReference>
<gene>
    <name evidence="1" type="ORF">SAMN04489859_100899</name>
</gene>